<reference evidence="11 12" key="1">
    <citation type="journal article" date="2007" name="Nature">
        <title>The medaka draft genome and insights into vertebrate genome evolution.</title>
        <authorList>
            <person name="Kasahara M."/>
            <person name="Naruse K."/>
            <person name="Sasaki S."/>
            <person name="Nakatani Y."/>
            <person name="Qu W."/>
            <person name="Ahsan B."/>
            <person name="Yamada T."/>
            <person name="Nagayasu Y."/>
            <person name="Doi K."/>
            <person name="Kasai Y."/>
            <person name="Jindo T."/>
            <person name="Kobayashi D."/>
            <person name="Shimada A."/>
            <person name="Toyoda A."/>
            <person name="Kuroki Y."/>
            <person name="Fujiyama A."/>
            <person name="Sasaki T."/>
            <person name="Shimizu A."/>
            <person name="Asakawa S."/>
            <person name="Shimizu N."/>
            <person name="Hashimoto S."/>
            <person name="Yang J."/>
            <person name="Lee Y."/>
            <person name="Matsushima K."/>
            <person name="Sugano S."/>
            <person name="Sakaizumi M."/>
            <person name="Narita T."/>
            <person name="Ohishi K."/>
            <person name="Haga S."/>
            <person name="Ohta F."/>
            <person name="Nomoto H."/>
            <person name="Nogata K."/>
            <person name="Morishita T."/>
            <person name="Endo T."/>
            <person name="Shin-I T."/>
            <person name="Takeda H."/>
            <person name="Morishita S."/>
            <person name="Kohara Y."/>
        </authorList>
    </citation>
    <scope>NUCLEOTIDE SEQUENCE [LARGE SCALE GENOMIC DNA]</scope>
    <source>
        <strain evidence="11 12">Hd-rR</strain>
    </source>
</reference>
<keyword evidence="2" id="KW-0812">Transmembrane</keyword>
<dbReference type="AlphaFoldDB" id="A0A3B3IF95"/>
<protein>
    <recommendedName>
        <fullName evidence="10">Link domain-containing protein</fullName>
    </recommendedName>
</protein>
<accession>A0A3B3IF95</accession>
<keyword evidence="4" id="KW-1133">Transmembrane helix</keyword>
<dbReference type="InterPro" id="IPR000538">
    <property type="entry name" value="Link_dom"/>
</dbReference>
<reference evidence="11" key="3">
    <citation type="submission" date="2025-09" db="UniProtKB">
        <authorList>
            <consortium name="Ensembl"/>
        </authorList>
    </citation>
    <scope>IDENTIFICATION</scope>
    <source>
        <strain evidence="11">Hd-rR</strain>
    </source>
</reference>
<evidence type="ECO:0000313" key="12">
    <source>
        <dbReference type="Proteomes" id="UP000001038"/>
    </source>
</evidence>
<comment type="subcellular location">
    <subcellularLocation>
        <location evidence="1">Membrane</location>
        <topology evidence="1">Single-pass membrane protein</topology>
    </subcellularLocation>
</comment>
<keyword evidence="3" id="KW-0732">Signal</keyword>
<dbReference type="GeneTree" id="ENSGT00940000178060"/>
<comment type="caution">
    <text evidence="9">Lacks conserved residue(s) required for the propagation of feature annotation.</text>
</comment>
<organism evidence="11 12">
    <name type="scientific">Oryzias latipes</name>
    <name type="common">Japanese rice fish</name>
    <name type="synonym">Japanese killifish</name>
    <dbReference type="NCBI Taxonomy" id="8090"/>
    <lineage>
        <taxon>Eukaryota</taxon>
        <taxon>Metazoa</taxon>
        <taxon>Chordata</taxon>
        <taxon>Craniata</taxon>
        <taxon>Vertebrata</taxon>
        <taxon>Euteleostomi</taxon>
        <taxon>Actinopterygii</taxon>
        <taxon>Neopterygii</taxon>
        <taxon>Teleostei</taxon>
        <taxon>Neoteleostei</taxon>
        <taxon>Acanthomorphata</taxon>
        <taxon>Ovalentaria</taxon>
        <taxon>Atherinomorphae</taxon>
        <taxon>Beloniformes</taxon>
        <taxon>Adrianichthyidae</taxon>
        <taxon>Oryziinae</taxon>
        <taxon>Oryzias</taxon>
    </lineage>
</organism>
<dbReference type="Pfam" id="PF00193">
    <property type="entry name" value="Xlink"/>
    <property type="match status" value="1"/>
</dbReference>
<evidence type="ECO:0000256" key="3">
    <source>
        <dbReference type="ARBA" id="ARBA00022729"/>
    </source>
</evidence>
<dbReference type="SUPFAM" id="SSF56436">
    <property type="entry name" value="C-type lectin-like"/>
    <property type="match status" value="1"/>
</dbReference>
<dbReference type="PANTHER" id="PTHR10225:SF2">
    <property type="entry name" value="LYMPHATIC VESSEL ENDOTHELIAL HYALURONIC ACID RECEPTOR 1"/>
    <property type="match status" value="1"/>
</dbReference>
<evidence type="ECO:0000256" key="9">
    <source>
        <dbReference type="PROSITE-ProRule" id="PRU00323"/>
    </source>
</evidence>
<evidence type="ECO:0000256" key="8">
    <source>
        <dbReference type="ARBA" id="ARBA00023180"/>
    </source>
</evidence>
<dbReference type="InterPro" id="IPR016186">
    <property type="entry name" value="C-type_lectin-like/link_sf"/>
</dbReference>
<dbReference type="InParanoid" id="A0A3B3IF95"/>
<dbReference type="Proteomes" id="UP000001038">
    <property type="component" value="Chromosome 6"/>
</dbReference>
<evidence type="ECO:0000256" key="6">
    <source>
        <dbReference type="ARBA" id="ARBA00023157"/>
    </source>
</evidence>
<keyword evidence="12" id="KW-1185">Reference proteome</keyword>
<evidence type="ECO:0000259" key="10">
    <source>
        <dbReference type="PROSITE" id="PS50963"/>
    </source>
</evidence>
<keyword evidence="5" id="KW-0472">Membrane</keyword>
<keyword evidence="8" id="KW-0325">Glycoprotein</keyword>
<keyword evidence="7" id="KW-0675">Receptor</keyword>
<reference evidence="11" key="2">
    <citation type="submission" date="2025-08" db="UniProtKB">
        <authorList>
            <consortium name="Ensembl"/>
        </authorList>
    </citation>
    <scope>IDENTIFICATION</scope>
    <source>
        <strain evidence="11">Hd-rR</strain>
    </source>
</reference>
<dbReference type="GO" id="GO:0007155">
    <property type="term" value="P:cell adhesion"/>
    <property type="evidence" value="ECO:0007669"/>
    <property type="project" value="InterPro"/>
</dbReference>
<dbReference type="GO" id="GO:0005886">
    <property type="term" value="C:plasma membrane"/>
    <property type="evidence" value="ECO:0007669"/>
    <property type="project" value="UniProtKB-ARBA"/>
</dbReference>
<dbReference type="STRING" id="8090.ENSORLP00000042479"/>
<evidence type="ECO:0000256" key="4">
    <source>
        <dbReference type="ARBA" id="ARBA00022989"/>
    </source>
</evidence>
<name>A0A3B3IF95_ORYLA</name>
<dbReference type="PROSITE" id="PS50963">
    <property type="entry name" value="LINK_2"/>
    <property type="match status" value="1"/>
</dbReference>
<evidence type="ECO:0000256" key="2">
    <source>
        <dbReference type="ARBA" id="ARBA00022692"/>
    </source>
</evidence>
<evidence type="ECO:0000256" key="5">
    <source>
        <dbReference type="ARBA" id="ARBA00023136"/>
    </source>
</evidence>
<dbReference type="InterPro" id="IPR043210">
    <property type="entry name" value="CD44_antigen-like"/>
</dbReference>
<dbReference type="Bgee" id="ENSORLG00000022008">
    <property type="expression patterns" value="Expressed in heart and 10 other cell types or tissues"/>
</dbReference>
<evidence type="ECO:0000256" key="1">
    <source>
        <dbReference type="ARBA" id="ARBA00004167"/>
    </source>
</evidence>
<dbReference type="PANTHER" id="PTHR10225">
    <property type="entry name" value="HYALURONAN RECEPTOR"/>
    <property type="match status" value="1"/>
</dbReference>
<dbReference type="Ensembl" id="ENSORLT00000045881.1">
    <property type="protein sequence ID" value="ENSORLP00000042479.1"/>
    <property type="gene ID" value="ENSORLG00000022008.1"/>
</dbReference>
<dbReference type="Gene3D" id="3.10.100.10">
    <property type="entry name" value="Mannose-Binding Protein A, subunit A"/>
    <property type="match status" value="1"/>
</dbReference>
<proteinExistence type="predicted"/>
<keyword evidence="6" id="KW-1015">Disulfide bond</keyword>
<feature type="domain" description="Link" evidence="10">
    <location>
        <begin position="28"/>
        <end position="74"/>
    </location>
</feature>
<dbReference type="InterPro" id="IPR016187">
    <property type="entry name" value="CTDL_fold"/>
</dbReference>
<sequence length="74" mass="8497">IIKLWWKITIWSITKVQLSAWLYTLCCGVFLLIEGGRYTLNFTAARDTCLSLNVTMATKAQMEWAIQHGLETCK</sequence>
<evidence type="ECO:0000313" key="11">
    <source>
        <dbReference type="Ensembl" id="ENSORLP00000042479.1"/>
    </source>
</evidence>
<evidence type="ECO:0000256" key="7">
    <source>
        <dbReference type="ARBA" id="ARBA00023170"/>
    </source>
</evidence>
<dbReference type="GO" id="GO:0005540">
    <property type="term" value="F:hyaluronic acid binding"/>
    <property type="evidence" value="ECO:0007669"/>
    <property type="project" value="InterPro"/>
</dbReference>